<dbReference type="Pfam" id="PF13426">
    <property type="entry name" value="PAS_9"/>
    <property type="match status" value="4"/>
</dbReference>
<dbReference type="InterPro" id="IPR000700">
    <property type="entry name" value="PAS-assoc_C"/>
</dbReference>
<feature type="domain" description="PAC" evidence="15">
    <location>
        <begin position="884"/>
        <end position="935"/>
    </location>
</feature>
<keyword evidence="6" id="KW-0418">Kinase</keyword>
<dbReference type="InterPro" id="IPR005467">
    <property type="entry name" value="His_kinase_dom"/>
</dbReference>
<dbReference type="PROSITE" id="PS50110">
    <property type="entry name" value="RESPONSE_REGULATORY"/>
    <property type="match status" value="2"/>
</dbReference>
<dbReference type="PROSITE" id="PS50112">
    <property type="entry name" value="PAS"/>
    <property type="match status" value="5"/>
</dbReference>
<evidence type="ECO:0000313" key="16">
    <source>
        <dbReference type="EMBL" id="TXD92775.1"/>
    </source>
</evidence>
<dbReference type="SMART" id="SM00448">
    <property type="entry name" value="REC"/>
    <property type="match status" value="2"/>
</dbReference>
<dbReference type="SMART" id="SM00086">
    <property type="entry name" value="PAC"/>
    <property type="match status" value="7"/>
</dbReference>
<feature type="domain" description="PAC" evidence="15">
    <location>
        <begin position="627"/>
        <end position="679"/>
    </location>
</feature>
<dbReference type="Gene3D" id="1.10.287.130">
    <property type="match status" value="1"/>
</dbReference>
<dbReference type="SUPFAM" id="SSF55785">
    <property type="entry name" value="PYP-like sensor domain (PAS domain)"/>
    <property type="match status" value="6"/>
</dbReference>
<dbReference type="InterPro" id="IPR003594">
    <property type="entry name" value="HATPase_dom"/>
</dbReference>
<evidence type="ECO:0000256" key="7">
    <source>
        <dbReference type="ARBA" id="ARBA00022840"/>
    </source>
</evidence>
<dbReference type="SMART" id="SM00091">
    <property type="entry name" value="PAS"/>
    <property type="match status" value="5"/>
</dbReference>
<dbReference type="InterPro" id="IPR011006">
    <property type="entry name" value="CheY-like_superfamily"/>
</dbReference>
<evidence type="ECO:0000259" key="12">
    <source>
        <dbReference type="PROSITE" id="PS50109"/>
    </source>
</evidence>
<dbReference type="CDD" id="cd00130">
    <property type="entry name" value="PAS"/>
    <property type="match status" value="5"/>
</dbReference>
<evidence type="ECO:0000256" key="11">
    <source>
        <dbReference type="PROSITE-ProRule" id="PRU00169"/>
    </source>
</evidence>
<evidence type="ECO:0000256" key="10">
    <source>
        <dbReference type="ARBA" id="ARBA00068150"/>
    </source>
</evidence>
<feature type="domain" description="PAC" evidence="15">
    <location>
        <begin position="756"/>
        <end position="809"/>
    </location>
</feature>
<dbReference type="Gene3D" id="3.30.565.10">
    <property type="entry name" value="Histidine kinase-like ATPase, C-terminal domain"/>
    <property type="match status" value="1"/>
</dbReference>
<dbReference type="InterPro" id="IPR001789">
    <property type="entry name" value="Sig_transdc_resp-reg_receiver"/>
</dbReference>
<dbReference type="SMART" id="SM00387">
    <property type="entry name" value="HATPase_c"/>
    <property type="match status" value="1"/>
</dbReference>
<feature type="domain" description="Response regulatory" evidence="13">
    <location>
        <begin position="1335"/>
        <end position="1454"/>
    </location>
</feature>
<dbReference type="Pfam" id="PF00512">
    <property type="entry name" value="HisKA"/>
    <property type="match status" value="1"/>
</dbReference>
<dbReference type="OrthoDB" id="9811889at2"/>
<dbReference type="Gene3D" id="3.30.450.20">
    <property type="entry name" value="PAS domain"/>
    <property type="match status" value="7"/>
</dbReference>
<sequence length="1463" mass="166707">MQIPHPNFQLEFYDLLKNDPTIFQWISENVVNGIWYGSIDDPKNLWISDSFWKSLGYKHAEKSSFQELEEVTADTEAINTFHLLKENTNSNINFESSFRFKKKDQQTVLLEGRSKLINVDNDATPKILIIFTDVTKENEKNKLYLDENNYLIKLTEIFEEVNELTRTGGWEMDLEKETMIWTKVTKDIHEVPEDFKPNLETGINFYKEGKSRDLITELFNTAVTEGIPFDTELEVVTAKGNEIWVRAFGKPEMKNGKCIRIYGAFQDIDKDRKREIEFQINKDRFAQVFQSSPIGIILVNTKNKILMANPASYKIFGFEKSDAEAISKLTFRQHIHPDDLELGNSYREKLLTGEIDNYKLELRFYNKSKEILWCDVNTSIIRTNSESTDLIVTQVEDITSRKLLEKQASENALQFKSAFEFSPNGMAMISLDGKWLKVNKILSKLLGYTQKEFLKKGFTEFTHPEEKNLDLQSLQQLFSDKIKTYKTEKRYIHKNGNIVYGLISVSLLRDQDGAPLYFIAQINDITDSVKVKEDLKTSLNDLETLMDATTQVSIIETDLNGIIKKFNKGAENLLGYSSNEVVDKKEVLFFHDDKELSKRAGDLALEKKEGLNGFEVLTFNAKHDKFDSHEWTYIRKDGSKFPVQLVTTAVKDNSGELIGFLGIATDISLVKNIEDDLKESEQRLHFALEGSGDGFWDWDIPEGKQYMSDQAKIMLGFNTEESLTDINEWDNRIHPDDREGSDLALKDYFEGRAKEYNIEKRVRCKNGSYKWILDRGKIIERDASGNPHRMTGTQSDITERKLAEALILENEARFRSLYELSPIGIGVIEVDSGKFLNANKALLKSVGYDLEEFTSHNFKDLVAQESFTKNQEKLEKFLKEGTKEACETVFLKKGGASFPVLISGVKLKDAAGKKIILSTIQDITQRKKMENSLVDAKLKAEMANKSKSEFLANMSHEIRTPLNGVIGFTDLLMKTELNPSQKQYMSTVYNSANSLLDLINDILDFSKIEAGKLEISIEKTDLLDLCGQTIDIIKHQAHEKDLEVLLNISSDINRFIYTDGVRIRQVITNLLGNAVKFTEKGEVELKIDAVPVTGSEDEMIYTFIIRDTGIGIAPNNLKKIFNAFDQEDSSTTRKYGGTGLGLTISNKLLGLMDSKLELSSELEVGSEFSFQIKFKTEEGDNSLQENSKKINKVLVIDDNLNNRVILKEMLAIGNIESHLVANGIEALQALENTNDFDLAIVDFNMPYMNGLELIGHIRKKLNFSSEDLPLILLHSSADDEKIHQACRDLKVQFNITKPIQIDQLFNMLKNIKAPQNETTFNDVVHRIEETDIVFNILIAEDNPVNKFLAKTIIKKALPNCNILEANDGQEAVDMFKSEKIDLIFMDVQMPILSGFEATAEIRELEKEGQHLPIIALTARTVKGEKERCQEFGMDDYVTKPVVFNTISDILRKYLISSSKKKRN</sequence>
<dbReference type="CDD" id="cd16922">
    <property type="entry name" value="HATPase_EvgS-ArcB-TorS-like"/>
    <property type="match status" value="1"/>
</dbReference>
<dbReference type="GO" id="GO:0000155">
    <property type="term" value="F:phosphorelay sensor kinase activity"/>
    <property type="evidence" value="ECO:0007669"/>
    <property type="project" value="InterPro"/>
</dbReference>
<dbReference type="InterPro" id="IPR004358">
    <property type="entry name" value="Sig_transdc_His_kin-like_C"/>
</dbReference>
<keyword evidence="17" id="KW-1185">Reference proteome</keyword>
<dbReference type="Pfam" id="PF08447">
    <property type="entry name" value="PAS_3"/>
    <property type="match status" value="2"/>
</dbReference>
<dbReference type="Pfam" id="PF02518">
    <property type="entry name" value="HATPase_c"/>
    <property type="match status" value="1"/>
</dbReference>
<dbReference type="PROSITE" id="PS50113">
    <property type="entry name" value="PAC"/>
    <property type="match status" value="5"/>
</dbReference>
<feature type="domain" description="PAS" evidence="14">
    <location>
        <begin position="680"/>
        <end position="752"/>
    </location>
</feature>
<dbReference type="RefSeq" id="WP_146933473.1">
    <property type="nucleotide sequence ID" value="NZ_CBCSHZ010000016.1"/>
</dbReference>
<protein>
    <recommendedName>
        <fullName evidence="10">Sensory/regulatory protein RpfC</fullName>
        <ecNumber evidence="2">2.7.13.3</ecNumber>
    </recommendedName>
</protein>
<dbReference type="InterPro" id="IPR036097">
    <property type="entry name" value="HisK_dim/P_sf"/>
</dbReference>
<dbReference type="CDD" id="cd17546">
    <property type="entry name" value="REC_hyHK_CKI1_RcsC-like"/>
    <property type="match status" value="1"/>
</dbReference>
<dbReference type="Pfam" id="PF00072">
    <property type="entry name" value="Response_reg"/>
    <property type="match status" value="2"/>
</dbReference>
<evidence type="ECO:0000256" key="2">
    <source>
        <dbReference type="ARBA" id="ARBA00012438"/>
    </source>
</evidence>
<dbReference type="Gene3D" id="3.40.50.2300">
    <property type="match status" value="2"/>
</dbReference>
<evidence type="ECO:0000259" key="14">
    <source>
        <dbReference type="PROSITE" id="PS50112"/>
    </source>
</evidence>
<keyword evidence="5" id="KW-0547">Nucleotide-binding</keyword>
<dbReference type="InterPro" id="IPR035965">
    <property type="entry name" value="PAS-like_dom_sf"/>
</dbReference>
<keyword evidence="8" id="KW-0902">Two-component regulatory system</keyword>
<feature type="domain" description="Response regulatory" evidence="13">
    <location>
        <begin position="1192"/>
        <end position="1312"/>
    </location>
</feature>
<dbReference type="PANTHER" id="PTHR45339">
    <property type="entry name" value="HYBRID SIGNAL TRANSDUCTION HISTIDINE KINASE J"/>
    <property type="match status" value="1"/>
</dbReference>
<dbReference type="InterPro" id="IPR036890">
    <property type="entry name" value="HATPase_C_sf"/>
</dbReference>
<feature type="modified residue" description="4-aspartylphosphate" evidence="11">
    <location>
        <position position="1386"/>
    </location>
</feature>
<dbReference type="FunFam" id="3.30.565.10:FF:000010">
    <property type="entry name" value="Sensor histidine kinase RcsC"/>
    <property type="match status" value="1"/>
</dbReference>
<dbReference type="SUPFAM" id="SSF55874">
    <property type="entry name" value="ATPase domain of HSP90 chaperone/DNA topoisomerase II/histidine kinase"/>
    <property type="match status" value="1"/>
</dbReference>
<keyword evidence="4" id="KW-0808">Transferase</keyword>
<evidence type="ECO:0000256" key="9">
    <source>
        <dbReference type="ARBA" id="ARBA00064003"/>
    </source>
</evidence>
<dbReference type="InterPro" id="IPR001610">
    <property type="entry name" value="PAC"/>
</dbReference>
<dbReference type="SUPFAM" id="SSF52172">
    <property type="entry name" value="CheY-like"/>
    <property type="match status" value="2"/>
</dbReference>
<dbReference type="SUPFAM" id="SSF47384">
    <property type="entry name" value="Homodimeric domain of signal transducing histidine kinase"/>
    <property type="match status" value="1"/>
</dbReference>
<comment type="catalytic activity">
    <reaction evidence="1">
        <text>ATP + protein L-histidine = ADP + protein N-phospho-L-histidine.</text>
        <dbReference type="EC" id="2.7.13.3"/>
    </reaction>
</comment>
<dbReference type="PRINTS" id="PR00344">
    <property type="entry name" value="BCTRLSENSOR"/>
</dbReference>
<dbReference type="PANTHER" id="PTHR45339:SF1">
    <property type="entry name" value="HYBRID SIGNAL TRANSDUCTION HISTIDINE KINASE J"/>
    <property type="match status" value="1"/>
</dbReference>
<organism evidence="16 17">
    <name type="scientific">Gillisia hiemivivida</name>
    <dbReference type="NCBI Taxonomy" id="291190"/>
    <lineage>
        <taxon>Bacteria</taxon>
        <taxon>Pseudomonadati</taxon>
        <taxon>Bacteroidota</taxon>
        <taxon>Flavobacteriia</taxon>
        <taxon>Flavobacteriales</taxon>
        <taxon>Flavobacteriaceae</taxon>
        <taxon>Gillisia</taxon>
    </lineage>
</organism>
<dbReference type="InterPro" id="IPR000014">
    <property type="entry name" value="PAS"/>
</dbReference>
<feature type="domain" description="PAS" evidence="14">
    <location>
        <begin position="281"/>
        <end position="354"/>
    </location>
</feature>
<name>A0A5C6ZQZ3_9FLAO</name>
<comment type="caution">
    <text evidence="16">The sequence shown here is derived from an EMBL/GenBank/DDBJ whole genome shotgun (WGS) entry which is preliminary data.</text>
</comment>
<keyword evidence="7" id="KW-0067">ATP-binding</keyword>
<evidence type="ECO:0000259" key="13">
    <source>
        <dbReference type="PROSITE" id="PS50110"/>
    </source>
</evidence>
<evidence type="ECO:0000256" key="8">
    <source>
        <dbReference type="ARBA" id="ARBA00023012"/>
    </source>
</evidence>
<feature type="domain" description="PAC" evidence="15">
    <location>
        <begin position="358"/>
        <end position="410"/>
    </location>
</feature>
<evidence type="ECO:0000256" key="5">
    <source>
        <dbReference type="ARBA" id="ARBA00022741"/>
    </source>
</evidence>
<feature type="domain" description="Histidine kinase" evidence="12">
    <location>
        <begin position="953"/>
        <end position="1176"/>
    </location>
</feature>
<feature type="domain" description="PAC" evidence="15">
    <location>
        <begin position="485"/>
        <end position="537"/>
    </location>
</feature>
<dbReference type="PROSITE" id="PS50109">
    <property type="entry name" value="HIS_KIN"/>
    <property type="match status" value="1"/>
</dbReference>
<feature type="domain" description="PAS" evidence="14">
    <location>
        <begin position="810"/>
        <end position="881"/>
    </location>
</feature>
<dbReference type="InterPro" id="IPR003661">
    <property type="entry name" value="HisK_dim/P_dom"/>
</dbReference>
<feature type="modified residue" description="4-aspartylphosphate" evidence="11">
    <location>
        <position position="1242"/>
    </location>
</feature>
<keyword evidence="3 11" id="KW-0597">Phosphoprotein</keyword>
<evidence type="ECO:0000313" key="17">
    <source>
        <dbReference type="Proteomes" id="UP000321367"/>
    </source>
</evidence>
<evidence type="ECO:0000256" key="1">
    <source>
        <dbReference type="ARBA" id="ARBA00000085"/>
    </source>
</evidence>
<dbReference type="GO" id="GO:0005524">
    <property type="term" value="F:ATP binding"/>
    <property type="evidence" value="ECO:0007669"/>
    <property type="project" value="UniProtKB-KW"/>
</dbReference>
<accession>A0A5C6ZQZ3</accession>
<evidence type="ECO:0000256" key="4">
    <source>
        <dbReference type="ARBA" id="ARBA00022679"/>
    </source>
</evidence>
<dbReference type="FunFam" id="1.10.287.130:FF:000002">
    <property type="entry name" value="Two-component osmosensing histidine kinase"/>
    <property type="match status" value="1"/>
</dbReference>
<comment type="subunit">
    <text evidence="9">At low DSF concentrations, interacts with RpfF.</text>
</comment>
<dbReference type="InterPro" id="IPR013655">
    <property type="entry name" value="PAS_fold_3"/>
</dbReference>
<proteinExistence type="predicted"/>
<dbReference type="CDD" id="cd00082">
    <property type="entry name" value="HisKA"/>
    <property type="match status" value="1"/>
</dbReference>
<dbReference type="EMBL" id="VORY01000017">
    <property type="protein sequence ID" value="TXD92775.1"/>
    <property type="molecule type" value="Genomic_DNA"/>
</dbReference>
<evidence type="ECO:0000259" key="15">
    <source>
        <dbReference type="PROSITE" id="PS50113"/>
    </source>
</evidence>
<evidence type="ECO:0000256" key="3">
    <source>
        <dbReference type="ARBA" id="ARBA00022553"/>
    </source>
</evidence>
<feature type="domain" description="PAS" evidence="14">
    <location>
        <begin position="411"/>
        <end position="481"/>
    </location>
</feature>
<dbReference type="NCBIfam" id="TIGR00229">
    <property type="entry name" value="sensory_box"/>
    <property type="match status" value="5"/>
</dbReference>
<gene>
    <name evidence="16" type="ORF">ES724_12660</name>
</gene>
<dbReference type="EC" id="2.7.13.3" evidence="2"/>
<dbReference type="SMART" id="SM00388">
    <property type="entry name" value="HisKA"/>
    <property type="match status" value="1"/>
</dbReference>
<reference evidence="16 17" key="1">
    <citation type="submission" date="2019-08" db="EMBL/GenBank/DDBJ databases">
        <title>Genome sequence of Gillisia hiemivivida IC154 (type strain).</title>
        <authorList>
            <person name="Bowman J.P."/>
        </authorList>
    </citation>
    <scope>NUCLEOTIDE SEQUENCE [LARGE SCALE GENOMIC DNA]</scope>
    <source>
        <strain evidence="16 17">IC154</strain>
    </source>
</reference>
<feature type="domain" description="PAS" evidence="14">
    <location>
        <begin position="538"/>
        <end position="608"/>
    </location>
</feature>
<evidence type="ECO:0000256" key="6">
    <source>
        <dbReference type="ARBA" id="ARBA00022777"/>
    </source>
</evidence>
<dbReference type="Proteomes" id="UP000321367">
    <property type="component" value="Unassembled WGS sequence"/>
</dbReference>